<dbReference type="InterPro" id="IPR052159">
    <property type="entry name" value="Competence_DNA_uptake"/>
</dbReference>
<evidence type="ECO:0000259" key="8">
    <source>
        <dbReference type="Pfam" id="PF03772"/>
    </source>
</evidence>
<feature type="transmembrane region" description="Helical" evidence="6">
    <location>
        <begin position="7"/>
        <end position="29"/>
    </location>
</feature>
<dbReference type="CDD" id="cd07731">
    <property type="entry name" value="ComA-like_MBL-fold"/>
    <property type="match status" value="1"/>
</dbReference>
<organism evidence="10 11">
    <name type="scientific">Globicatella sulfidifaciens DSM 15739</name>
    <dbReference type="NCBI Taxonomy" id="1121925"/>
    <lineage>
        <taxon>Bacteria</taxon>
        <taxon>Bacillati</taxon>
        <taxon>Bacillota</taxon>
        <taxon>Bacilli</taxon>
        <taxon>Lactobacillales</taxon>
        <taxon>Aerococcaceae</taxon>
        <taxon>Globicatella</taxon>
    </lineage>
</organism>
<proteinExistence type="predicted"/>
<feature type="domain" description="ComEC/Rec2-related protein" evidence="8">
    <location>
        <begin position="216"/>
        <end position="448"/>
    </location>
</feature>
<dbReference type="NCBIfam" id="TIGR00360">
    <property type="entry name" value="ComEC_N-term"/>
    <property type="match status" value="1"/>
</dbReference>
<feature type="transmembrane region" description="Helical" evidence="6">
    <location>
        <begin position="35"/>
        <end position="63"/>
    </location>
</feature>
<dbReference type="InterPro" id="IPR001279">
    <property type="entry name" value="Metallo-B-lactamas"/>
</dbReference>
<evidence type="ECO:0000259" key="9">
    <source>
        <dbReference type="Pfam" id="PF13567"/>
    </source>
</evidence>
<dbReference type="InterPro" id="IPR035681">
    <property type="entry name" value="ComA-like_MBL"/>
</dbReference>
<dbReference type="PANTHER" id="PTHR30619">
    <property type="entry name" value="DNA INTERNALIZATION/COMPETENCE PROTEIN COMEC/REC2"/>
    <property type="match status" value="1"/>
</dbReference>
<feature type="transmembrane region" description="Helical" evidence="6">
    <location>
        <begin position="221"/>
        <end position="240"/>
    </location>
</feature>
<dbReference type="OrthoDB" id="9761531at2"/>
<dbReference type="RefSeq" id="WP_159443859.1">
    <property type="nucleotide sequence ID" value="NZ_FUWO01000006.1"/>
</dbReference>
<reference evidence="11" key="1">
    <citation type="submission" date="2017-02" db="EMBL/GenBank/DDBJ databases">
        <authorList>
            <person name="Varghese N."/>
            <person name="Submissions S."/>
        </authorList>
    </citation>
    <scope>NUCLEOTIDE SEQUENCE [LARGE SCALE GENOMIC DNA]</scope>
    <source>
        <strain evidence="11">DSM 15739</strain>
    </source>
</reference>
<feature type="transmembrane region" description="Helical" evidence="6">
    <location>
        <begin position="260"/>
        <end position="279"/>
    </location>
</feature>
<feature type="domain" description="DUF4131" evidence="9">
    <location>
        <begin position="22"/>
        <end position="168"/>
    </location>
</feature>
<name>A0A1T4KWL9_9LACT</name>
<feature type="transmembrane region" description="Helical" evidence="6">
    <location>
        <begin position="423"/>
        <end position="444"/>
    </location>
</feature>
<keyword evidence="5 6" id="KW-0472">Membrane</keyword>
<dbReference type="InterPro" id="IPR025405">
    <property type="entry name" value="DUF4131"/>
</dbReference>
<sequence length="740" mass="85099">MKYLNNQWIFLAIMAYIVQNFWLTLHWGWGLLGVAFFIRCLFLTKILKQFVFIVIVISSVVTFRTRTQPLISQEENTYLLQIDPIYLKGDEEYITGRAKLWSQGEWLTINVKGSQLSTLHQLDQVTLLQVKGRVTIPEGARNFGGFNYQKYLQSQNIDYQIEIKTIERAQSVNNFFCYFLNWRWQLLNHFQKLDHIRLFSLYNRLIWNLSSTQYKTHRERLIEFGIIHFFAISGFHVTLIKNNIDYLLRRLGIINEVGSLIIDGLLIGYTFLTCFPVGVVRSVGSHFLKKYGSLSRMDNLSLLVLAFLWFNPRIVLSTGFQLSFLISYILIFIEKIPKPLPFSQSIQLAIICTLFTWPITMRQNYYWYPLQFIWGLIIGKVFDWGIFPLAVLLTLLSFSPKGQLLVQRFDFLLEPIELFQPKILVGHYSWVFVIVLMAVAGRWLVDWQQAWKFTIISYIGLILISGRCHFERIIVLDVGQGDAVLYQAAFSNQGWLIDVGGKVSWNRDANSSQDQPEENYAKKTILSALAALGVRQLEGIVITHPDADHFANLPAIIKTIPVKEIVISNIGFHHQNWQQVMGPYQNQLRLTILEAPGWQTIIPDTLWGWFDTNAPREDLNESSIVTLLKLSNRSFLNMGDLGKIGEQKLLTTTPNLDINLLKVGHHGSNTSTSKQLIEQTTPEMALISVGKNNRYGHPHQEVTVLLQQEQIPYLSTADNGAIEIMVIPFNGINIRHALSP</sequence>
<evidence type="ECO:0000259" key="7">
    <source>
        <dbReference type="Pfam" id="PF00753"/>
    </source>
</evidence>
<feature type="transmembrane region" description="Helical" evidence="6">
    <location>
        <begin position="340"/>
        <end position="360"/>
    </location>
</feature>
<feature type="domain" description="Metallo-beta-lactamase" evidence="7">
    <location>
        <begin position="477"/>
        <end position="690"/>
    </location>
</feature>
<dbReference type="Pfam" id="PF13567">
    <property type="entry name" value="DUF4131"/>
    <property type="match status" value="1"/>
</dbReference>
<gene>
    <name evidence="10" type="ORF">SAMN02746011_00862</name>
</gene>
<dbReference type="InterPro" id="IPR036866">
    <property type="entry name" value="RibonucZ/Hydroxyglut_hydro"/>
</dbReference>
<keyword evidence="11" id="KW-1185">Reference proteome</keyword>
<evidence type="ECO:0000256" key="4">
    <source>
        <dbReference type="ARBA" id="ARBA00022989"/>
    </source>
</evidence>
<comment type="subcellular location">
    <subcellularLocation>
        <location evidence="1">Cell membrane</location>
        <topology evidence="1">Multi-pass membrane protein</topology>
    </subcellularLocation>
</comment>
<evidence type="ECO:0000256" key="3">
    <source>
        <dbReference type="ARBA" id="ARBA00022692"/>
    </source>
</evidence>
<keyword evidence="2" id="KW-1003">Cell membrane</keyword>
<evidence type="ECO:0000256" key="6">
    <source>
        <dbReference type="SAM" id="Phobius"/>
    </source>
</evidence>
<evidence type="ECO:0000313" key="11">
    <source>
        <dbReference type="Proteomes" id="UP000189941"/>
    </source>
</evidence>
<dbReference type="Pfam" id="PF03772">
    <property type="entry name" value="Competence"/>
    <property type="match status" value="1"/>
</dbReference>
<dbReference type="PANTHER" id="PTHR30619:SF7">
    <property type="entry name" value="BETA-LACTAMASE DOMAIN PROTEIN"/>
    <property type="match status" value="1"/>
</dbReference>
<dbReference type="EMBL" id="FUWO01000006">
    <property type="protein sequence ID" value="SJZ46842.1"/>
    <property type="molecule type" value="Genomic_DNA"/>
</dbReference>
<dbReference type="Gene3D" id="3.60.15.10">
    <property type="entry name" value="Ribonuclease Z/Hydroxyacylglutathione hydrolase-like"/>
    <property type="match status" value="1"/>
</dbReference>
<dbReference type="Proteomes" id="UP000189941">
    <property type="component" value="Unassembled WGS sequence"/>
</dbReference>
<dbReference type="GO" id="GO:0005886">
    <property type="term" value="C:plasma membrane"/>
    <property type="evidence" value="ECO:0007669"/>
    <property type="project" value="UniProtKB-SubCell"/>
</dbReference>
<evidence type="ECO:0000256" key="5">
    <source>
        <dbReference type="ARBA" id="ARBA00023136"/>
    </source>
</evidence>
<dbReference type="SUPFAM" id="SSF56281">
    <property type="entry name" value="Metallo-hydrolase/oxidoreductase"/>
    <property type="match status" value="1"/>
</dbReference>
<dbReference type="STRING" id="1121925.SAMN02746011_00862"/>
<accession>A0A1T4KWL9</accession>
<dbReference type="InterPro" id="IPR004477">
    <property type="entry name" value="ComEC_N"/>
</dbReference>
<evidence type="ECO:0000256" key="2">
    <source>
        <dbReference type="ARBA" id="ARBA00022475"/>
    </source>
</evidence>
<protein>
    <submittedName>
        <fullName evidence="10">Metallo-beta-lactamase superfamily protein</fullName>
    </submittedName>
</protein>
<dbReference type="AlphaFoldDB" id="A0A1T4KWL9"/>
<feature type="transmembrane region" description="Helical" evidence="6">
    <location>
        <begin position="372"/>
        <end position="398"/>
    </location>
</feature>
<keyword evidence="4 6" id="KW-1133">Transmembrane helix</keyword>
<evidence type="ECO:0000313" key="10">
    <source>
        <dbReference type="EMBL" id="SJZ46842.1"/>
    </source>
</evidence>
<evidence type="ECO:0000256" key="1">
    <source>
        <dbReference type="ARBA" id="ARBA00004651"/>
    </source>
</evidence>
<keyword evidence="3 6" id="KW-0812">Transmembrane</keyword>
<dbReference type="Pfam" id="PF00753">
    <property type="entry name" value="Lactamase_B"/>
    <property type="match status" value="1"/>
</dbReference>